<evidence type="ECO:0000313" key="4">
    <source>
        <dbReference type="EMBL" id="SFU27654.1"/>
    </source>
</evidence>
<protein>
    <submittedName>
        <fullName evidence="4">Por secretion system C-terminal sorting domain-containing protein</fullName>
    </submittedName>
</protein>
<dbReference type="PROSITE" id="PS50853">
    <property type="entry name" value="FN3"/>
    <property type="match status" value="2"/>
</dbReference>
<sequence>MKKNYFRLGSKSFKSFFFLGSACVLTAFTPANDGVNPQPFFDAEDFVEFTVSGFNEDVIINGMGDFSLSTTSDVDGTGYCLLEIGTQVSESSTGTTYGLPTDGILTSSSIDDLTFQLADYSENNVLRIGDAGETGETSLTFAETGSYEALYFAVTGGGGATTFSGTVDFEDGSTQSFSSLVAEDWYQSGDVIIAGLGRGNRNDNGLQNFSNGPKIFQLNVTIDAANEGKTVTGVTIQKDSGGYLNLFAVSGKLAADCQSPASLVQDDVSAFDATFSWEGYAEGDTFEVAIVETGAEEPTTGTTVTEETYTFTELTPETTYDVYVRTICSVSGYSYWESTSFTTPCEAVTMIDENFDDYNNGDFPNCWSSINVSGSDVWSVYDYSYYANSGTKSMRLYGYSAQQDYLISSGLIVEEHSNDIFSFYSRRGSSYYDANFDVLVSTTGTSEADFTDIIASNVSLATSYTYYEYDLSAYDGQTIYVAIVGNLESAYAGIYVDDVLTYGSDYCSAPTNLAATDITPSTATLSWEDEEGASWEIVVQEQGTGAPTEAGTTVEATIYDATYDAGSLSEFYVRTICADGVNYSPWSGPFTFGGYQPLEVSGGLNADVIANGVGDASESTNASVDTGNYAFVSNDFKATEEASDLSFGLPSNGIFNSASTSGLIYDINDYDQDNVLRMQTTGADNGGTITFSNAEPAEKLFLALTAGSAAGTITGTINFADGTTQAIDASSIPDWYDSSSLPIAISGIGRINVTNNNTENPSGNPRIYELAIDVFDENQSKVISSVTLQKDTADGVINVFAFSIKYSGETAAVAGVHQAAIKVYPNPVQNQLTVSGVTVSGVEVFNMLGQQMSVKLTENVVDMSSLNTGIYLVTIHSSNSTQTIRVIKK</sequence>
<feature type="domain" description="Fibronectin type-III" evidence="3">
    <location>
        <begin position="509"/>
        <end position="597"/>
    </location>
</feature>
<keyword evidence="5" id="KW-1185">Reference proteome</keyword>
<dbReference type="SMART" id="SM00060">
    <property type="entry name" value="FN3"/>
    <property type="match status" value="2"/>
</dbReference>
<keyword evidence="1 2" id="KW-0732">Signal</keyword>
<dbReference type="NCBIfam" id="TIGR04183">
    <property type="entry name" value="Por_Secre_tail"/>
    <property type="match status" value="1"/>
</dbReference>
<dbReference type="InterPro" id="IPR013783">
    <property type="entry name" value="Ig-like_fold"/>
</dbReference>
<dbReference type="Gene3D" id="2.60.120.200">
    <property type="match status" value="1"/>
</dbReference>
<dbReference type="InterPro" id="IPR026444">
    <property type="entry name" value="Secre_tail"/>
</dbReference>
<feature type="chain" id="PRO_5011642472" evidence="2">
    <location>
        <begin position="34"/>
        <end position="889"/>
    </location>
</feature>
<dbReference type="NCBIfam" id="NF038128">
    <property type="entry name" value="choice_anch_J"/>
    <property type="match status" value="1"/>
</dbReference>
<dbReference type="STRING" id="1224947.SAMN05216480_101249"/>
<evidence type="ECO:0000313" key="5">
    <source>
        <dbReference type="Proteomes" id="UP000199138"/>
    </source>
</evidence>
<dbReference type="AlphaFoldDB" id="A0A1I7EUP8"/>
<dbReference type="Proteomes" id="UP000199138">
    <property type="component" value="Unassembled WGS sequence"/>
</dbReference>
<dbReference type="InterPro" id="IPR036116">
    <property type="entry name" value="FN3_sf"/>
</dbReference>
<proteinExistence type="predicted"/>
<evidence type="ECO:0000256" key="2">
    <source>
        <dbReference type="SAM" id="SignalP"/>
    </source>
</evidence>
<gene>
    <name evidence="4" type="ORF">SAMN05216480_101249</name>
</gene>
<dbReference type="InterPro" id="IPR011628">
    <property type="entry name" value="Cleaved_adhesin"/>
</dbReference>
<dbReference type="CDD" id="cd00063">
    <property type="entry name" value="FN3"/>
    <property type="match status" value="1"/>
</dbReference>
<dbReference type="OrthoDB" id="1274898at2"/>
<reference evidence="4 5" key="1">
    <citation type="submission" date="2016-10" db="EMBL/GenBank/DDBJ databases">
        <authorList>
            <person name="de Groot N.N."/>
        </authorList>
    </citation>
    <scope>NUCLEOTIDE SEQUENCE [LARGE SCALE GENOMIC DNA]</scope>
    <source>
        <strain evidence="4 5">CGMCC 1.12333</strain>
    </source>
</reference>
<dbReference type="EMBL" id="FPBK01000001">
    <property type="protein sequence ID" value="SFU27654.1"/>
    <property type="molecule type" value="Genomic_DNA"/>
</dbReference>
<dbReference type="SUPFAM" id="SSF49265">
    <property type="entry name" value="Fibronectin type III"/>
    <property type="match status" value="1"/>
</dbReference>
<dbReference type="Pfam" id="PF07675">
    <property type="entry name" value="Cleaved_Adhesin"/>
    <property type="match status" value="1"/>
</dbReference>
<evidence type="ECO:0000259" key="3">
    <source>
        <dbReference type="PROSITE" id="PS50853"/>
    </source>
</evidence>
<feature type="domain" description="Fibronectin type-III" evidence="3">
    <location>
        <begin position="259"/>
        <end position="346"/>
    </location>
</feature>
<accession>A0A1I7EUP8</accession>
<evidence type="ECO:0000256" key="1">
    <source>
        <dbReference type="ARBA" id="ARBA00022729"/>
    </source>
</evidence>
<dbReference type="Pfam" id="PF18962">
    <property type="entry name" value="Por_Secre_tail"/>
    <property type="match status" value="1"/>
</dbReference>
<dbReference type="RefSeq" id="WP_093021874.1">
    <property type="nucleotide sequence ID" value="NZ_FPBK01000001.1"/>
</dbReference>
<organism evidence="4 5">
    <name type="scientific">Pustulibacterium marinum</name>
    <dbReference type="NCBI Taxonomy" id="1224947"/>
    <lineage>
        <taxon>Bacteria</taxon>
        <taxon>Pseudomonadati</taxon>
        <taxon>Bacteroidota</taxon>
        <taxon>Flavobacteriia</taxon>
        <taxon>Flavobacteriales</taxon>
        <taxon>Flavobacteriaceae</taxon>
        <taxon>Pustulibacterium</taxon>
    </lineage>
</organism>
<dbReference type="InterPro" id="IPR003961">
    <property type="entry name" value="FN3_dom"/>
</dbReference>
<feature type="signal peptide" evidence="2">
    <location>
        <begin position="1"/>
        <end position="33"/>
    </location>
</feature>
<dbReference type="Gene3D" id="2.60.40.10">
    <property type="entry name" value="Immunoglobulins"/>
    <property type="match status" value="2"/>
</dbReference>
<name>A0A1I7EUP8_9FLAO</name>